<protein>
    <submittedName>
        <fullName evidence="8">Predicted permease</fullName>
    </submittedName>
</protein>
<dbReference type="RefSeq" id="WP_092560882.1">
    <property type="nucleotide sequence ID" value="NZ_FOYZ01000008.1"/>
</dbReference>
<dbReference type="EMBL" id="FOYZ01000008">
    <property type="protein sequence ID" value="SFR87833.1"/>
    <property type="molecule type" value="Genomic_DNA"/>
</dbReference>
<name>A0A1I6K991_9FIRM</name>
<feature type="transmembrane region" description="Helical" evidence="7">
    <location>
        <begin position="136"/>
        <end position="158"/>
    </location>
</feature>
<feature type="transmembrane region" description="Helical" evidence="7">
    <location>
        <begin position="35"/>
        <end position="53"/>
    </location>
</feature>
<dbReference type="InterPro" id="IPR005524">
    <property type="entry name" value="DUF318"/>
</dbReference>
<keyword evidence="4 7" id="KW-0812">Transmembrane</keyword>
<evidence type="ECO:0000256" key="6">
    <source>
        <dbReference type="ARBA" id="ARBA00023136"/>
    </source>
</evidence>
<feature type="transmembrane region" description="Helical" evidence="7">
    <location>
        <begin position="73"/>
        <end position="97"/>
    </location>
</feature>
<keyword evidence="3" id="KW-1003">Cell membrane</keyword>
<evidence type="ECO:0000313" key="9">
    <source>
        <dbReference type="Proteomes" id="UP000199659"/>
    </source>
</evidence>
<gene>
    <name evidence="8" type="ORF">SAMN05661086_02298</name>
</gene>
<dbReference type="GO" id="GO:0005886">
    <property type="term" value="C:plasma membrane"/>
    <property type="evidence" value="ECO:0007669"/>
    <property type="project" value="UniProtKB-SubCell"/>
</dbReference>
<dbReference type="Proteomes" id="UP000199659">
    <property type="component" value="Unassembled WGS sequence"/>
</dbReference>
<evidence type="ECO:0000256" key="3">
    <source>
        <dbReference type="ARBA" id="ARBA00022475"/>
    </source>
</evidence>
<evidence type="ECO:0000256" key="1">
    <source>
        <dbReference type="ARBA" id="ARBA00004651"/>
    </source>
</evidence>
<comment type="similarity">
    <text evidence="2">Belongs to the UPF0718 family.</text>
</comment>
<keyword evidence="6 7" id="KW-0472">Membrane</keyword>
<evidence type="ECO:0000256" key="7">
    <source>
        <dbReference type="SAM" id="Phobius"/>
    </source>
</evidence>
<feature type="transmembrane region" description="Helical" evidence="7">
    <location>
        <begin position="104"/>
        <end position="124"/>
    </location>
</feature>
<dbReference type="STRING" id="37658.SAMN05661086_02298"/>
<dbReference type="AlphaFoldDB" id="A0A1I6K991"/>
<feature type="transmembrane region" description="Helical" evidence="7">
    <location>
        <begin position="6"/>
        <end position="23"/>
    </location>
</feature>
<proteinExistence type="inferred from homology"/>
<organism evidence="8 9">
    <name type="scientific">Anaeromicropila populeti</name>
    <dbReference type="NCBI Taxonomy" id="37658"/>
    <lineage>
        <taxon>Bacteria</taxon>
        <taxon>Bacillati</taxon>
        <taxon>Bacillota</taxon>
        <taxon>Clostridia</taxon>
        <taxon>Lachnospirales</taxon>
        <taxon>Lachnospiraceae</taxon>
        <taxon>Anaeromicropila</taxon>
    </lineage>
</organism>
<evidence type="ECO:0000256" key="5">
    <source>
        <dbReference type="ARBA" id="ARBA00022989"/>
    </source>
</evidence>
<keyword evidence="5 7" id="KW-1133">Transmembrane helix</keyword>
<accession>A0A1I6K991</accession>
<evidence type="ECO:0000256" key="4">
    <source>
        <dbReference type="ARBA" id="ARBA00022692"/>
    </source>
</evidence>
<reference evidence="8 9" key="1">
    <citation type="submission" date="2016-10" db="EMBL/GenBank/DDBJ databases">
        <authorList>
            <person name="de Groot N.N."/>
        </authorList>
    </citation>
    <scope>NUCLEOTIDE SEQUENCE [LARGE SCALE GENOMIC DNA]</scope>
    <source>
        <strain evidence="8 9">743A</strain>
    </source>
</reference>
<comment type="subcellular location">
    <subcellularLocation>
        <location evidence="1">Cell membrane</location>
        <topology evidence="1">Multi-pass membrane protein</topology>
    </subcellularLocation>
</comment>
<dbReference type="OrthoDB" id="5465282at2"/>
<sequence length="161" mass="17568">MVELIYLLLIIFFTIIVFVKDKNKLKIVGKGFKHVTLSFTPYVLAIILIASIIQVCVPQNIITRYLGEDNQIIAPVIAAFFGAIFDGPTIVAFVLGASLLESGASITAIIAFISSFSMVGLIAFPLEKKELGIRFTLVRFIVTVVFTVIIGIACGIIMKKI</sequence>
<evidence type="ECO:0000256" key="2">
    <source>
        <dbReference type="ARBA" id="ARBA00006386"/>
    </source>
</evidence>
<dbReference type="Pfam" id="PF03773">
    <property type="entry name" value="ArsP_1"/>
    <property type="match status" value="1"/>
</dbReference>
<evidence type="ECO:0000313" key="8">
    <source>
        <dbReference type="EMBL" id="SFR87833.1"/>
    </source>
</evidence>
<keyword evidence="9" id="KW-1185">Reference proteome</keyword>